<evidence type="ECO:0000313" key="3">
    <source>
        <dbReference type="Proteomes" id="UP000178870"/>
    </source>
</evidence>
<protein>
    <submittedName>
        <fullName evidence="2">Uncharacterized protein</fullName>
    </submittedName>
</protein>
<feature type="compositionally biased region" description="Low complexity" evidence="1">
    <location>
        <begin position="45"/>
        <end position="56"/>
    </location>
</feature>
<evidence type="ECO:0000256" key="1">
    <source>
        <dbReference type="SAM" id="MobiDB-lite"/>
    </source>
</evidence>
<reference evidence="2 3" key="1">
    <citation type="journal article" date="2016" name="Nat. Commun.">
        <title>Thousands of microbial genomes shed light on interconnected biogeochemical processes in an aquifer system.</title>
        <authorList>
            <person name="Anantharaman K."/>
            <person name="Brown C.T."/>
            <person name="Hug L.A."/>
            <person name="Sharon I."/>
            <person name="Castelle C.J."/>
            <person name="Probst A.J."/>
            <person name="Thomas B.C."/>
            <person name="Singh A."/>
            <person name="Wilkins M.J."/>
            <person name="Karaoz U."/>
            <person name="Brodie E.L."/>
            <person name="Williams K.H."/>
            <person name="Hubbard S.S."/>
            <person name="Banfield J.F."/>
        </authorList>
    </citation>
    <scope>NUCLEOTIDE SEQUENCE [LARGE SCALE GENOMIC DNA]</scope>
</reference>
<sequence>MKNNRGFAHVLLILAAIAAIVVLVVVVTMQNGAVYPSPAPSAAEDSLLSPSPISDSTDVGTLEAELEATVTGDFEADIDSMETEASSL</sequence>
<name>A0A1F7YWF9_9BACT</name>
<feature type="region of interest" description="Disordered" evidence="1">
    <location>
        <begin position="38"/>
        <end position="58"/>
    </location>
</feature>
<accession>A0A1F7YWF9</accession>
<dbReference type="AlphaFoldDB" id="A0A1F7YWF9"/>
<dbReference type="EMBL" id="MGGP01000022">
    <property type="protein sequence ID" value="OGM31682.1"/>
    <property type="molecule type" value="Genomic_DNA"/>
</dbReference>
<gene>
    <name evidence="2" type="ORF">A2803_04605</name>
</gene>
<evidence type="ECO:0000313" key="2">
    <source>
        <dbReference type="EMBL" id="OGM31682.1"/>
    </source>
</evidence>
<organism evidence="2 3">
    <name type="scientific">Candidatus Woesebacteria bacterium RIFCSPHIGHO2_01_FULL_44_21</name>
    <dbReference type="NCBI Taxonomy" id="1802503"/>
    <lineage>
        <taxon>Bacteria</taxon>
        <taxon>Candidatus Woeseibacteriota</taxon>
    </lineage>
</organism>
<dbReference type="Proteomes" id="UP000178870">
    <property type="component" value="Unassembled WGS sequence"/>
</dbReference>
<comment type="caution">
    <text evidence="2">The sequence shown here is derived from an EMBL/GenBank/DDBJ whole genome shotgun (WGS) entry which is preliminary data.</text>
</comment>
<proteinExistence type="predicted"/>